<proteinExistence type="predicted"/>
<dbReference type="InterPro" id="IPR046341">
    <property type="entry name" value="SET_dom_sf"/>
</dbReference>
<dbReference type="AlphaFoldDB" id="A0AAD7ZJZ7"/>
<dbReference type="SUPFAM" id="SSF82199">
    <property type="entry name" value="SET domain"/>
    <property type="match status" value="1"/>
</dbReference>
<feature type="non-terminal residue" evidence="1">
    <location>
        <position position="1"/>
    </location>
</feature>
<reference evidence="1" key="1">
    <citation type="journal article" date="2023" name="IScience">
        <title>Live-bearing cockroach genome reveals convergent evolutionary mechanisms linked to viviparity in insects and beyond.</title>
        <authorList>
            <person name="Fouks B."/>
            <person name="Harrison M.C."/>
            <person name="Mikhailova A.A."/>
            <person name="Marchal E."/>
            <person name="English S."/>
            <person name="Carruthers M."/>
            <person name="Jennings E.C."/>
            <person name="Chiamaka E.L."/>
            <person name="Frigard R.A."/>
            <person name="Pippel M."/>
            <person name="Attardo G.M."/>
            <person name="Benoit J.B."/>
            <person name="Bornberg-Bauer E."/>
            <person name="Tobe S.S."/>
        </authorList>
    </citation>
    <scope>NUCLEOTIDE SEQUENCE</scope>
    <source>
        <strain evidence="1">Stay&amp;Tobe</strain>
    </source>
</reference>
<gene>
    <name evidence="1" type="ORF">L9F63_003845</name>
</gene>
<keyword evidence="2" id="KW-1185">Reference proteome</keyword>
<dbReference type="PANTHER" id="PTHR46455">
    <property type="entry name" value="SET AND MYND DOMAIN CONTAINING, ARTHROPOD-SPECIFIC, MEMBER 4, ISOFORM A"/>
    <property type="match status" value="1"/>
</dbReference>
<dbReference type="Proteomes" id="UP001233999">
    <property type="component" value="Unassembled WGS sequence"/>
</dbReference>
<accession>A0AAD7ZJZ7</accession>
<dbReference type="PANTHER" id="PTHR46455:SF6">
    <property type="entry name" value="RE22408P-RELATED"/>
    <property type="match status" value="1"/>
</dbReference>
<dbReference type="Gene3D" id="6.10.140.2220">
    <property type="match status" value="1"/>
</dbReference>
<protein>
    <recommendedName>
        <fullName evidence="3">SET domain-containing protein</fullName>
    </recommendedName>
</protein>
<name>A0AAD7ZJZ7_DIPPU</name>
<organism evidence="1 2">
    <name type="scientific">Diploptera punctata</name>
    <name type="common">Pacific beetle cockroach</name>
    <dbReference type="NCBI Taxonomy" id="6984"/>
    <lineage>
        <taxon>Eukaryota</taxon>
        <taxon>Metazoa</taxon>
        <taxon>Ecdysozoa</taxon>
        <taxon>Arthropoda</taxon>
        <taxon>Hexapoda</taxon>
        <taxon>Insecta</taxon>
        <taxon>Pterygota</taxon>
        <taxon>Neoptera</taxon>
        <taxon>Polyneoptera</taxon>
        <taxon>Dictyoptera</taxon>
        <taxon>Blattodea</taxon>
        <taxon>Blaberoidea</taxon>
        <taxon>Blaberidae</taxon>
        <taxon>Diplopterinae</taxon>
        <taxon>Diploptera</taxon>
    </lineage>
</organism>
<dbReference type="InterPro" id="IPR053010">
    <property type="entry name" value="SET_SmydA-8"/>
</dbReference>
<sequence length="331" mass="37483">YLVASRDIKAGEVILKELPLVLGPRVDSSPICIGCYKPLPMYQPNHCSQCLVAPVCGAQCERTGDHSDVECEILRQATQKGPLILSDHSQMVLPFRCLLQIKNSSTDPRWNSFLELESHEKERRDTLIWRDHQLNVVEVMRTHELLCSKEEADLMQRICGILDVNSFEVRGPVSKSGDSERLRGVYLRAALMAHDCLANTHLAVDDSFQMTIHASVPIPRSQAIYFNYTNTMQGTLDRQGTSERRCVRCNDGFIIPTDPTTNQQKWECNKCNHHYRHNMIKTTVSLARSFVDEVDRTDYRAMEALLISFVKDISPAALCVTRTQADISSCL</sequence>
<dbReference type="EMBL" id="JASPKZ010007842">
    <property type="protein sequence ID" value="KAJ9581776.1"/>
    <property type="molecule type" value="Genomic_DNA"/>
</dbReference>
<evidence type="ECO:0008006" key="3">
    <source>
        <dbReference type="Google" id="ProtNLM"/>
    </source>
</evidence>
<evidence type="ECO:0000313" key="1">
    <source>
        <dbReference type="EMBL" id="KAJ9581776.1"/>
    </source>
</evidence>
<comment type="caution">
    <text evidence="1">The sequence shown here is derived from an EMBL/GenBank/DDBJ whole genome shotgun (WGS) entry which is preliminary data.</text>
</comment>
<reference evidence="1" key="2">
    <citation type="submission" date="2023-05" db="EMBL/GenBank/DDBJ databases">
        <authorList>
            <person name="Fouks B."/>
        </authorList>
    </citation>
    <scope>NUCLEOTIDE SEQUENCE</scope>
    <source>
        <strain evidence="1">Stay&amp;Tobe</strain>
        <tissue evidence="1">Testes</tissue>
    </source>
</reference>
<dbReference type="Gene3D" id="2.170.270.10">
    <property type="entry name" value="SET domain"/>
    <property type="match status" value="1"/>
</dbReference>
<evidence type="ECO:0000313" key="2">
    <source>
        <dbReference type="Proteomes" id="UP001233999"/>
    </source>
</evidence>
<dbReference type="Gene3D" id="1.10.220.160">
    <property type="match status" value="1"/>
</dbReference>